<dbReference type="RefSeq" id="WP_087412677.1">
    <property type="nucleotide sequence ID" value="NZ_NFKE01000005.1"/>
</dbReference>
<dbReference type="Proteomes" id="UP000196587">
    <property type="component" value="Unassembled WGS sequence"/>
</dbReference>
<evidence type="ECO:0000256" key="1">
    <source>
        <dbReference type="SAM" id="SignalP"/>
    </source>
</evidence>
<gene>
    <name evidence="2" type="ORF">B5F24_08715</name>
</gene>
<organism evidence="2 3">
    <name type="scientific">Bacteroides clarus</name>
    <dbReference type="NCBI Taxonomy" id="626929"/>
    <lineage>
        <taxon>Bacteria</taxon>
        <taxon>Pseudomonadati</taxon>
        <taxon>Bacteroidota</taxon>
        <taxon>Bacteroidia</taxon>
        <taxon>Bacteroidales</taxon>
        <taxon>Bacteroidaceae</taxon>
        <taxon>Bacteroides</taxon>
    </lineage>
</organism>
<feature type="chain" id="PRO_5012621755" description="DUF4493 domain-containing protein" evidence="1">
    <location>
        <begin position="25"/>
        <end position="414"/>
    </location>
</feature>
<protein>
    <recommendedName>
        <fullName evidence="4">DUF4493 domain-containing protein</fullName>
    </recommendedName>
</protein>
<feature type="signal peptide" evidence="1">
    <location>
        <begin position="1"/>
        <end position="24"/>
    </location>
</feature>
<keyword evidence="1" id="KW-0732">Signal</keyword>
<comment type="caution">
    <text evidence="2">The sequence shown here is derived from an EMBL/GenBank/DDBJ whole genome shotgun (WGS) entry which is preliminary data.</text>
</comment>
<proteinExistence type="predicted"/>
<name>A0A1Y4JPW2_9BACE</name>
<dbReference type="AlphaFoldDB" id="A0A1Y4JPW2"/>
<dbReference type="Pfam" id="PF14900">
    <property type="entry name" value="DUF4493"/>
    <property type="match status" value="1"/>
</dbReference>
<reference evidence="3" key="1">
    <citation type="submission" date="2017-04" db="EMBL/GenBank/DDBJ databases">
        <title>Function of individual gut microbiota members based on whole genome sequencing of pure cultures obtained from chicken caecum.</title>
        <authorList>
            <person name="Medvecky M."/>
            <person name="Cejkova D."/>
            <person name="Polansky O."/>
            <person name="Karasova D."/>
            <person name="Kubasova T."/>
            <person name="Cizek A."/>
            <person name="Rychlik I."/>
        </authorList>
    </citation>
    <scope>NUCLEOTIDE SEQUENCE [LARGE SCALE GENOMIC DNA]</scope>
    <source>
        <strain evidence="3">An189</strain>
    </source>
</reference>
<dbReference type="InterPro" id="IPR027840">
    <property type="entry name" value="DUF4493"/>
</dbReference>
<dbReference type="PROSITE" id="PS51257">
    <property type="entry name" value="PROKAR_LIPOPROTEIN"/>
    <property type="match status" value="1"/>
</dbReference>
<sequence>MSKFHYILTCILSALLITSCGREALDYNKEELIEAGEGQLSFSQFNVNVATQARNTRAVDMNNYTVTLYDATNKAINTWTYKDIPQVLNLTAGKYYISVISHEMKQLDTVPYYAGKSNEFEIKVGEITEIEPIICTLGVIEVKVSFEDKLVSYMNNPQSTTVEILLDKNVIYKYSGVTDCPPIYIAPDKGETTIITAIFNSTIDGSLETTTTTRDLVAGDSFQLDYSIKVVDTDGTIADLGTMSPTLRIISQGIIKYWPKNLDDIVEEVIPEGGDEDKLPYIEGDGFNIAKEQIIPDGGMICKVNINAPYGIAHLKVRIDSPTLTPAILSSVGLAAEFNLAYPGSLEEGLKGLKFPVGDEVIGATKLIFDISQFTGLIPPFDKGVEHSHKFILMLEDVNGNGVTKTLTLVSSRK</sequence>
<dbReference type="EMBL" id="NFKE01000005">
    <property type="protein sequence ID" value="OUP34517.1"/>
    <property type="molecule type" value="Genomic_DNA"/>
</dbReference>
<evidence type="ECO:0000313" key="3">
    <source>
        <dbReference type="Proteomes" id="UP000196587"/>
    </source>
</evidence>
<evidence type="ECO:0000313" key="2">
    <source>
        <dbReference type="EMBL" id="OUP34517.1"/>
    </source>
</evidence>
<evidence type="ECO:0008006" key="4">
    <source>
        <dbReference type="Google" id="ProtNLM"/>
    </source>
</evidence>
<accession>A0A1Y4JPW2</accession>